<evidence type="ECO:0000313" key="4">
    <source>
        <dbReference type="Proteomes" id="UP001596337"/>
    </source>
</evidence>
<dbReference type="PRINTS" id="PR00625">
    <property type="entry name" value="JDOMAIN"/>
</dbReference>
<keyword evidence="4" id="KW-1185">Reference proteome</keyword>
<reference evidence="4" key="1">
    <citation type="journal article" date="2019" name="Int. J. Syst. Evol. Microbiol.">
        <title>The Global Catalogue of Microorganisms (GCM) 10K type strain sequencing project: providing services to taxonomists for standard genome sequencing and annotation.</title>
        <authorList>
            <consortium name="The Broad Institute Genomics Platform"/>
            <consortium name="The Broad Institute Genome Sequencing Center for Infectious Disease"/>
            <person name="Wu L."/>
            <person name="Ma J."/>
        </authorList>
    </citation>
    <scope>NUCLEOTIDE SEQUENCE [LARGE SCALE GENOMIC DNA]</scope>
    <source>
        <strain evidence="4">KCTC 32255</strain>
    </source>
</reference>
<dbReference type="PANTHER" id="PTHR24074">
    <property type="entry name" value="CO-CHAPERONE PROTEIN DJLA"/>
    <property type="match status" value="1"/>
</dbReference>
<dbReference type="Proteomes" id="UP001596337">
    <property type="component" value="Unassembled WGS sequence"/>
</dbReference>
<gene>
    <name evidence="3" type="ORF">ACFQGD_30965</name>
</gene>
<evidence type="ECO:0000256" key="1">
    <source>
        <dbReference type="SAM" id="MobiDB-lite"/>
    </source>
</evidence>
<dbReference type="PROSITE" id="PS50076">
    <property type="entry name" value="DNAJ_2"/>
    <property type="match status" value="1"/>
</dbReference>
<evidence type="ECO:0000259" key="2">
    <source>
        <dbReference type="PROSITE" id="PS50076"/>
    </source>
</evidence>
<dbReference type="InterPro" id="IPR050817">
    <property type="entry name" value="DjlA_DnaK_co-chaperone"/>
</dbReference>
<dbReference type="CDD" id="cd06257">
    <property type="entry name" value="DnaJ"/>
    <property type="match status" value="1"/>
</dbReference>
<accession>A0ABW2CAJ6</accession>
<dbReference type="SMART" id="SM00271">
    <property type="entry name" value="DnaJ"/>
    <property type="match status" value="1"/>
</dbReference>
<sequence length="118" mass="13386">MADVSRDPYRVLGVSPTATDAEITGAYRRLVRHLHPDAGGDPDPRELEQVMAAYHLLRDPGRRAAHDRERDQNRGQPRSRPEAPSHPIAHDEQVTDIPVRHHADRPPDLRAGPVRRHR</sequence>
<dbReference type="InterPro" id="IPR036869">
    <property type="entry name" value="J_dom_sf"/>
</dbReference>
<evidence type="ECO:0000313" key="3">
    <source>
        <dbReference type="EMBL" id="MFC6871554.1"/>
    </source>
</evidence>
<dbReference type="EMBL" id="JBHSXX010000001">
    <property type="protein sequence ID" value="MFC6871554.1"/>
    <property type="molecule type" value="Genomic_DNA"/>
</dbReference>
<feature type="compositionally biased region" description="Basic and acidic residues" evidence="1">
    <location>
        <begin position="57"/>
        <end position="108"/>
    </location>
</feature>
<proteinExistence type="predicted"/>
<comment type="caution">
    <text evidence="3">The sequence shown here is derived from an EMBL/GenBank/DDBJ whole genome shotgun (WGS) entry which is preliminary data.</text>
</comment>
<dbReference type="Pfam" id="PF00226">
    <property type="entry name" value="DnaJ"/>
    <property type="match status" value="1"/>
</dbReference>
<protein>
    <submittedName>
        <fullName evidence="3">J domain-containing protein</fullName>
    </submittedName>
</protein>
<name>A0ABW2CAJ6_9PSEU</name>
<feature type="domain" description="J" evidence="2">
    <location>
        <begin position="7"/>
        <end position="70"/>
    </location>
</feature>
<feature type="region of interest" description="Disordered" evidence="1">
    <location>
        <begin position="57"/>
        <end position="118"/>
    </location>
</feature>
<dbReference type="Gene3D" id="1.10.287.110">
    <property type="entry name" value="DnaJ domain"/>
    <property type="match status" value="1"/>
</dbReference>
<dbReference type="InterPro" id="IPR001623">
    <property type="entry name" value="DnaJ_domain"/>
</dbReference>
<organism evidence="3 4">
    <name type="scientific">Haloechinothrix salitolerans</name>
    <dbReference type="NCBI Taxonomy" id="926830"/>
    <lineage>
        <taxon>Bacteria</taxon>
        <taxon>Bacillati</taxon>
        <taxon>Actinomycetota</taxon>
        <taxon>Actinomycetes</taxon>
        <taxon>Pseudonocardiales</taxon>
        <taxon>Pseudonocardiaceae</taxon>
        <taxon>Haloechinothrix</taxon>
    </lineage>
</organism>
<dbReference type="RefSeq" id="WP_345391328.1">
    <property type="nucleotide sequence ID" value="NZ_BAABLA010000007.1"/>
</dbReference>
<dbReference type="SUPFAM" id="SSF46565">
    <property type="entry name" value="Chaperone J-domain"/>
    <property type="match status" value="1"/>
</dbReference>